<protein>
    <submittedName>
        <fullName evidence="1">Unnamed protein product</fullName>
    </submittedName>
</protein>
<reference evidence="1" key="1">
    <citation type="submission" date="2023-04" db="EMBL/GenBank/DDBJ databases">
        <title>Phytophthora fragariaefolia NBRC 109709.</title>
        <authorList>
            <person name="Ichikawa N."/>
            <person name="Sato H."/>
            <person name="Tonouchi N."/>
        </authorList>
    </citation>
    <scope>NUCLEOTIDE SEQUENCE</scope>
    <source>
        <strain evidence="1">NBRC 109709</strain>
    </source>
</reference>
<gene>
    <name evidence="1" type="ORF">Pfra01_002423000</name>
</gene>
<name>A0A9W6Y8X0_9STRA</name>
<dbReference type="Gene3D" id="3.60.10.10">
    <property type="entry name" value="Endonuclease/exonuclease/phosphatase"/>
    <property type="match status" value="1"/>
</dbReference>
<dbReference type="EMBL" id="BSXT01004143">
    <property type="protein sequence ID" value="GMF56922.1"/>
    <property type="molecule type" value="Genomic_DNA"/>
</dbReference>
<accession>A0A9W6Y8X0</accession>
<organism evidence="1 2">
    <name type="scientific">Phytophthora fragariaefolia</name>
    <dbReference type="NCBI Taxonomy" id="1490495"/>
    <lineage>
        <taxon>Eukaryota</taxon>
        <taxon>Sar</taxon>
        <taxon>Stramenopiles</taxon>
        <taxon>Oomycota</taxon>
        <taxon>Peronosporomycetes</taxon>
        <taxon>Peronosporales</taxon>
        <taxon>Peronosporaceae</taxon>
        <taxon>Phytophthora</taxon>
    </lineage>
</organism>
<evidence type="ECO:0000313" key="1">
    <source>
        <dbReference type="EMBL" id="GMF56922.1"/>
    </source>
</evidence>
<dbReference type="OrthoDB" id="168226at2759"/>
<dbReference type="AlphaFoldDB" id="A0A9W6Y8X0"/>
<dbReference type="InterPro" id="IPR036691">
    <property type="entry name" value="Endo/exonu/phosph_ase_sf"/>
</dbReference>
<comment type="caution">
    <text evidence="1">The sequence shown here is derived from an EMBL/GenBank/DDBJ whole genome shotgun (WGS) entry which is preliminary data.</text>
</comment>
<dbReference type="Proteomes" id="UP001165121">
    <property type="component" value="Unassembled WGS sequence"/>
</dbReference>
<proteinExistence type="predicted"/>
<keyword evidence="2" id="KW-1185">Reference proteome</keyword>
<sequence length="179" mass="20685">MAVKTHQEGVEPPIPDDVQLHVGGDFNCTQLGHVDRSYWSTSHKHSCASLARLEARWNLTDTLSSRLPSDPDDEYLQWFYSEHHTYEYTVPGKGMGSSRLDRWHTNDHGRRWVADTKLNEDGLRTDHKGVELHQRSPANPFEIAKPNGSIPYLPMRKNGRMGWSTLYWPAWRSNLKQHP</sequence>
<evidence type="ECO:0000313" key="2">
    <source>
        <dbReference type="Proteomes" id="UP001165121"/>
    </source>
</evidence>